<keyword evidence="3" id="KW-1185">Reference proteome</keyword>
<dbReference type="PRINTS" id="PR00080">
    <property type="entry name" value="SDRFAMILY"/>
</dbReference>
<proteinExistence type="inferred from homology"/>
<evidence type="ECO:0000313" key="3">
    <source>
        <dbReference type="Proteomes" id="UP001241603"/>
    </source>
</evidence>
<dbReference type="InterPro" id="IPR002347">
    <property type="entry name" value="SDR_fam"/>
</dbReference>
<dbReference type="Gene3D" id="3.40.50.720">
    <property type="entry name" value="NAD(P)-binding Rossmann-like Domain"/>
    <property type="match status" value="1"/>
</dbReference>
<dbReference type="InterPro" id="IPR036291">
    <property type="entry name" value="NAD(P)-bd_dom_sf"/>
</dbReference>
<dbReference type="PANTHER" id="PTHR42879:SF6">
    <property type="entry name" value="NADPH-DEPENDENT REDUCTASE BACG"/>
    <property type="match status" value="1"/>
</dbReference>
<name>A0ABU0HAA3_9HYPH</name>
<dbReference type="EMBL" id="JAUSVO010000005">
    <property type="protein sequence ID" value="MDQ0439246.1"/>
    <property type="molecule type" value="Genomic_DNA"/>
</dbReference>
<dbReference type="PANTHER" id="PTHR42879">
    <property type="entry name" value="3-OXOACYL-(ACYL-CARRIER-PROTEIN) REDUCTASE"/>
    <property type="match status" value="1"/>
</dbReference>
<dbReference type="InterPro" id="IPR050259">
    <property type="entry name" value="SDR"/>
</dbReference>
<dbReference type="PRINTS" id="PR00081">
    <property type="entry name" value="GDHRDH"/>
</dbReference>
<dbReference type="SUPFAM" id="SSF51735">
    <property type="entry name" value="NAD(P)-binding Rossmann-fold domains"/>
    <property type="match status" value="1"/>
</dbReference>
<sequence length="254" mass="25399">MTAVFDRVVIVTGAASGIGAATARALAGADTALLLHTRKNGAGLETVAEACRALGSPVEIALGDLGDADVPVAIVEAARSHFGRVDQIVSNAGQAARSRFGELSPDDLQAAFNSMPIAFLRMVTAALPDIEASSWGRIVAVSSFVAHIFGTAGLNFPATSAAKAALEALVKSLAVQLGPVGATANAVVPGFTRKQGGGHLAATTDSLKTAASVTPTGRLTEPADVAATIAFLLSRGAGQITGQAVHVNGGLTLP</sequence>
<dbReference type="Pfam" id="PF13561">
    <property type="entry name" value="adh_short_C2"/>
    <property type="match status" value="1"/>
</dbReference>
<evidence type="ECO:0000313" key="2">
    <source>
        <dbReference type="EMBL" id="MDQ0439246.1"/>
    </source>
</evidence>
<comment type="caution">
    <text evidence="2">The sequence shown here is derived from an EMBL/GenBank/DDBJ whole genome shotgun (WGS) entry which is preliminary data.</text>
</comment>
<reference evidence="2 3" key="1">
    <citation type="submission" date="2023-07" db="EMBL/GenBank/DDBJ databases">
        <title>Genomic Encyclopedia of Type Strains, Phase IV (KMG-IV): sequencing the most valuable type-strain genomes for metagenomic binning, comparative biology and taxonomic classification.</title>
        <authorList>
            <person name="Goeker M."/>
        </authorList>
    </citation>
    <scope>NUCLEOTIDE SEQUENCE [LARGE SCALE GENOMIC DNA]</scope>
    <source>
        <strain evidence="2 3">B6-8</strain>
    </source>
</reference>
<dbReference type="RefSeq" id="WP_266350138.1">
    <property type="nucleotide sequence ID" value="NZ_JAPKNG010000005.1"/>
</dbReference>
<evidence type="ECO:0000256" key="1">
    <source>
        <dbReference type="ARBA" id="ARBA00006484"/>
    </source>
</evidence>
<dbReference type="Proteomes" id="UP001241603">
    <property type="component" value="Unassembled WGS sequence"/>
</dbReference>
<protein>
    <submittedName>
        <fullName evidence="2">NAD(P)-dependent dehydrogenase (Short-subunit alcohol dehydrogenase family)</fullName>
    </submittedName>
</protein>
<gene>
    <name evidence="2" type="ORF">QO014_003647</name>
</gene>
<accession>A0ABU0HAA3</accession>
<comment type="similarity">
    <text evidence="1">Belongs to the short-chain dehydrogenases/reductases (SDR) family.</text>
</comment>
<organism evidence="2 3">
    <name type="scientific">Kaistia dalseonensis</name>
    <dbReference type="NCBI Taxonomy" id="410840"/>
    <lineage>
        <taxon>Bacteria</taxon>
        <taxon>Pseudomonadati</taxon>
        <taxon>Pseudomonadota</taxon>
        <taxon>Alphaproteobacteria</taxon>
        <taxon>Hyphomicrobiales</taxon>
        <taxon>Kaistiaceae</taxon>
        <taxon>Kaistia</taxon>
    </lineage>
</organism>